<evidence type="ECO:0000313" key="1">
    <source>
        <dbReference type="EMBL" id="MDC0676122.1"/>
    </source>
</evidence>
<sequence length="128" mass="14094">MTDVHHAEATAFFDDFVAAFAHFDGPLIARRYHVPYLAMHAAGLHDLLTSAEAVGAYFQRIVDQYRGDGCTACRHRGLQVLTMGGEALLATVSWDLLDASGGVLSTWRESYNLLRTPQGLRIFASTDH</sequence>
<accession>A0ABT5BPT8</accession>
<reference evidence="1 2" key="1">
    <citation type="submission" date="2023-01" db="EMBL/GenBank/DDBJ databases">
        <title>Minimal conservation of predation-associated metabolite biosynthetic gene clusters underscores biosynthetic potential of Myxococcota including descriptions for ten novel species: Archangium lansinium sp. nov., Myxococcus landrumus sp. nov., Nannocystis bai.</title>
        <authorList>
            <person name="Ahearne A."/>
            <person name="Stevens C."/>
            <person name="Dowd S."/>
        </authorList>
    </citation>
    <scope>NUCLEOTIDE SEQUENCE [LARGE SCALE GENOMIC DNA]</scope>
    <source>
        <strain evidence="1 2">WIWO2</strain>
    </source>
</reference>
<proteinExistence type="predicted"/>
<evidence type="ECO:0008006" key="3">
    <source>
        <dbReference type="Google" id="ProtNLM"/>
    </source>
</evidence>
<gene>
    <name evidence="1" type="ORF">POL72_00105</name>
</gene>
<name>A0ABT5BPT8_9BACT</name>
<comment type="caution">
    <text evidence="1">The sequence shown here is derived from an EMBL/GenBank/DDBJ whole genome shotgun (WGS) entry which is preliminary data.</text>
</comment>
<dbReference type="RefSeq" id="WP_272092829.1">
    <property type="nucleotide sequence ID" value="NZ_JAQNDK010000001.1"/>
</dbReference>
<keyword evidence="2" id="KW-1185">Reference proteome</keyword>
<dbReference type="Proteomes" id="UP001217485">
    <property type="component" value="Unassembled WGS sequence"/>
</dbReference>
<protein>
    <recommendedName>
        <fullName evidence="3">SnoaL-like domain-containing protein</fullName>
    </recommendedName>
</protein>
<organism evidence="1 2">
    <name type="scientific">Sorangium atrum</name>
    <dbReference type="NCBI Taxonomy" id="2995308"/>
    <lineage>
        <taxon>Bacteria</taxon>
        <taxon>Pseudomonadati</taxon>
        <taxon>Myxococcota</taxon>
        <taxon>Polyangia</taxon>
        <taxon>Polyangiales</taxon>
        <taxon>Polyangiaceae</taxon>
        <taxon>Sorangium</taxon>
    </lineage>
</organism>
<evidence type="ECO:0000313" key="2">
    <source>
        <dbReference type="Proteomes" id="UP001217485"/>
    </source>
</evidence>
<dbReference type="EMBL" id="JAQNDK010000001">
    <property type="protein sequence ID" value="MDC0676122.1"/>
    <property type="molecule type" value="Genomic_DNA"/>
</dbReference>